<dbReference type="EMBL" id="CP040330">
    <property type="protein sequence ID" value="QCS43727.1"/>
    <property type="molecule type" value="Genomic_DNA"/>
</dbReference>
<dbReference type="Gene3D" id="2.60.40.10">
    <property type="entry name" value="Immunoglobulins"/>
    <property type="match status" value="1"/>
</dbReference>
<reference evidence="5" key="1">
    <citation type="submission" date="2019-05" db="EMBL/GenBank/DDBJ databases">
        <title>Genome sequence and methylation pattern of the halophilic Archaeon Natrinema versiforme BOL5-4.</title>
        <authorList>
            <person name="DasSarma P."/>
            <person name="Anton B.P."/>
            <person name="DasSarma S.L."/>
            <person name="Martinez F.L."/>
            <person name="Guzman D."/>
            <person name="Roberts R.J."/>
            <person name="DasSarma S."/>
        </authorList>
    </citation>
    <scope>NUCLEOTIDE SEQUENCE [LARGE SCALE GENOMIC DNA]</scope>
    <source>
        <strain evidence="5">BOL5-4</strain>
    </source>
</reference>
<dbReference type="SUPFAM" id="SSF51445">
    <property type="entry name" value="(Trans)glycosidases"/>
    <property type="match status" value="1"/>
</dbReference>
<keyword evidence="2" id="KW-0326">Glycosidase</keyword>
<dbReference type="KEGG" id="nvr:FEJ81_15710"/>
<dbReference type="Gene3D" id="2.60.120.260">
    <property type="entry name" value="Galactose-binding domain-like"/>
    <property type="match status" value="1"/>
</dbReference>
<dbReference type="InterPro" id="IPR008979">
    <property type="entry name" value="Galactose-bd-like_sf"/>
</dbReference>
<dbReference type="InterPro" id="IPR051913">
    <property type="entry name" value="GH2_Domain-Containing"/>
</dbReference>
<accession>A0A4P8WJQ9</accession>
<dbReference type="GeneID" id="40266749"/>
<dbReference type="SUPFAM" id="SSF49785">
    <property type="entry name" value="Galactose-binding domain-like"/>
    <property type="match status" value="1"/>
</dbReference>
<dbReference type="Gene3D" id="3.20.20.80">
    <property type="entry name" value="Glycosidases"/>
    <property type="match status" value="1"/>
</dbReference>
<dbReference type="GO" id="GO:0004553">
    <property type="term" value="F:hydrolase activity, hydrolyzing O-glycosyl compounds"/>
    <property type="evidence" value="ECO:0007669"/>
    <property type="project" value="InterPro"/>
</dbReference>
<dbReference type="Pfam" id="PF00703">
    <property type="entry name" value="Glyco_hydro_2"/>
    <property type="match status" value="1"/>
</dbReference>
<evidence type="ECO:0000313" key="5">
    <source>
        <dbReference type="Proteomes" id="UP000302218"/>
    </source>
</evidence>
<name>A0A4P8WJQ9_9EURY</name>
<dbReference type="RefSeq" id="WP_138246179.1">
    <property type="nucleotide sequence ID" value="NZ_CP040330.1"/>
</dbReference>
<dbReference type="InterPro" id="IPR013783">
    <property type="entry name" value="Ig-like_fold"/>
</dbReference>
<dbReference type="OrthoDB" id="38162at2157"/>
<dbReference type="InterPro" id="IPR006102">
    <property type="entry name" value="Ig-like_GH2"/>
</dbReference>
<dbReference type="Proteomes" id="UP000302218">
    <property type="component" value="Chromosome"/>
</dbReference>
<dbReference type="AlphaFoldDB" id="A0A4P8WJQ9"/>
<dbReference type="SUPFAM" id="SSF49303">
    <property type="entry name" value="beta-Galactosidase/glucuronidase domain"/>
    <property type="match status" value="1"/>
</dbReference>
<gene>
    <name evidence="4" type="ORF">FEJ81_15710</name>
</gene>
<proteinExistence type="predicted"/>
<evidence type="ECO:0000313" key="4">
    <source>
        <dbReference type="EMBL" id="QCS43727.1"/>
    </source>
</evidence>
<dbReference type="PANTHER" id="PTHR42732">
    <property type="entry name" value="BETA-GALACTOSIDASE"/>
    <property type="match status" value="1"/>
</dbReference>
<evidence type="ECO:0000256" key="2">
    <source>
        <dbReference type="ARBA" id="ARBA00023295"/>
    </source>
</evidence>
<protein>
    <submittedName>
        <fullName evidence="4">Glycoside hydrolase family 2</fullName>
    </submittedName>
</protein>
<dbReference type="InterPro" id="IPR036156">
    <property type="entry name" value="Beta-gal/glucu_dom_sf"/>
</dbReference>
<keyword evidence="1 4" id="KW-0378">Hydrolase</keyword>
<evidence type="ECO:0000259" key="3">
    <source>
        <dbReference type="Pfam" id="PF00703"/>
    </source>
</evidence>
<dbReference type="GO" id="GO:0005975">
    <property type="term" value="P:carbohydrate metabolic process"/>
    <property type="evidence" value="ECO:0007669"/>
    <property type="project" value="InterPro"/>
</dbReference>
<organism evidence="4 5">
    <name type="scientific">Natrinema versiforme</name>
    <dbReference type="NCBI Taxonomy" id="88724"/>
    <lineage>
        <taxon>Archaea</taxon>
        <taxon>Methanobacteriati</taxon>
        <taxon>Methanobacteriota</taxon>
        <taxon>Stenosarchaea group</taxon>
        <taxon>Halobacteria</taxon>
        <taxon>Halobacteriales</taxon>
        <taxon>Natrialbaceae</taxon>
        <taxon>Natrinema</taxon>
    </lineage>
</organism>
<evidence type="ECO:0000256" key="1">
    <source>
        <dbReference type="ARBA" id="ARBA00022801"/>
    </source>
</evidence>
<dbReference type="InterPro" id="IPR017853">
    <property type="entry name" value="GH"/>
</dbReference>
<feature type="domain" description="Glycoside hydrolase family 2 immunoglobulin-like beta-sandwich" evidence="3">
    <location>
        <begin position="169"/>
        <end position="268"/>
    </location>
</feature>
<sequence length="640" mass="68026">MTDEWSAGVVTDRGGDDPPTVAEWRPVSVPGRPAAVASEGPIAYRTTVADPRTDATERALLDVRGAYDRATIWMNGTRLAAHEPHFVPARLEFDPEPENELLVVCERPETFAGVYGTDAVPDRLGTPGIWWGLEVESRPRTFLREFEARPRLGTDSMSATDADATAATAPNAITDGAGAAIDVTLEVDAGASIDDAVTLSLRPEGFRGGASMERVPVEADAGERTTVSKTIPIREPSLWWPREYGPQNRYTVRAKLGGDTVERTVGLRHVERDGDGLLVNGRRVRARGFTRLPGGDPREDVQRAVDANATLLRPRAHVPPRSFYEACDEAGVLVWQDLPASGSDLPAGRGTELAAELAREYGTHPSLAMYGVRDHPTDPYADPLGSGLLAKLAVRYRAWQTAVDRDPAAAIAEALPDEVPIVPVTGPPGTDPDAARLFPGWQYLEAGDIDWLLETYPSLGDLVGGFGAGSLADDDADPAAIPGLEPALLERGAADVAGSQREQARTLKTVAEGLRRRGCGVFAASTLRDGAPGGGMGVHTADGEPKPAAEAIAQSYEPIQAVLDGPAAPGTVGITLCNDTHEELEAVVGWRAGETTETERVGVGPLETAAAGTARIPRDADRVDLEVAVGDETVRNRYRL</sequence>
<dbReference type="PANTHER" id="PTHR42732:SF1">
    <property type="entry name" value="BETA-MANNOSIDASE"/>
    <property type="match status" value="1"/>
</dbReference>